<protein>
    <submittedName>
        <fullName evidence="1">Uncharacterized protein</fullName>
    </submittedName>
</protein>
<evidence type="ECO:0000313" key="2">
    <source>
        <dbReference type="Proteomes" id="UP001152795"/>
    </source>
</evidence>
<dbReference type="OrthoDB" id="7436381at2759"/>
<proteinExistence type="predicted"/>
<name>A0A7D9JPA9_PARCT</name>
<feature type="non-terminal residue" evidence="1">
    <location>
        <position position="1"/>
    </location>
</feature>
<dbReference type="AlphaFoldDB" id="A0A7D9JPA9"/>
<dbReference type="EMBL" id="CACRXK020019571">
    <property type="protein sequence ID" value="CAB4033809.1"/>
    <property type="molecule type" value="Genomic_DNA"/>
</dbReference>
<keyword evidence="2" id="KW-1185">Reference proteome</keyword>
<dbReference type="Proteomes" id="UP001152795">
    <property type="component" value="Unassembled WGS sequence"/>
</dbReference>
<organism evidence="1 2">
    <name type="scientific">Paramuricea clavata</name>
    <name type="common">Red gorgonian</name>
    <name type="synonym">Violescent sea-whip</name>
    <dbReference type="NCBI Taxonomy" id="317549"/>
    <lineage>
        <taxon>Eukaryota</taxon>
        <taxon>Metazoa</taxon>
        <taxon>Cnidaria</taxon>
        <taxon>Anthozoa</taxon>
        <taxon>Octocorallia</taxon>
        <taxon>Malacalcyonacea</taxon>
        <taxon>Plexauridae</taxon>
        <taxon>Paramuricea</taxon>
    </lineage>
</organism>
<accession>A0A7D9JPA9</accession>
<reference evidence="1" key="1">
    <citation type="submission" date="2020-04" db="EMBL/GenBank/DDBJ databases">
        <authorList>
            <person name="Alioto T."/>
            <person name="Alioto T."/>
            <person name="Gomez Garrido J."/>
        </authorList>
    </citation>
    <scope>NUCLEOTIDE SEQUENCE</scope>
    <source>
        <strain evidence="1">A484AB</strain>
    </source>
</reference>
<gene>
    <name evidence="1" type="ORF">PACLA_8A078582</name>
</gene>
<evidence type="ECO:0000313" key="1">
    <source>
        <dbReference type="EMBL" id="CAB4033809.1"/>
    </source>
</evidence>
<sequence>MIRVLDHLTPKAQFLLYEANKFKSMNNYAYWWAENNSVFLCEQDNKRKSKRSELEDLRKLAASANDDPDNPDLPAYNFEYVPTPLSAVGVGMYIADNINYSVIERTSNIYFQALWIELAMGDNRSIVCGVVYRQHNDTTKFVGDSVNESFFFNAFSAYKVQEQISSIPGNKTYGLM</sequence>
<comment type="caution">
    <text evidence="1">The sequence shown here is derived from an EMBL/GenBank/DDBJ whole genome shotgun (WGS) entry which is preliminary data.</text>
</comment>